<dbReference type="SUPFAM" id="SSF51445">
    <property type="entry name" value="(Trans)glycosidases"/>
    <property type="match status" value="1"/>
</dbReference>
<organism evidence="5 6">
    <name type="scientific">Halobacillus karajensis</name>
    <dbReference type="NCBI Taxonomy" id="195088"/>
    <lineage>
        <taxon>Bacteria</taxon>
        <taxon>Bacillati</taxon>
        <taxon>Bacillota</taxon>
        <taxon>Bacilli</taxon>
        <taxon>Bacillales</taxon>
        <taxon>Bacillaceae</taxon>
        <taxon>Halobacillus</taxon>
    </lineage>
</organism>
<dbReference type="InterPro" id="IPR029070">
    <property type="entry name" value="Chitinase_insertion_sf"/>
</dbReference>
<feature type="domain" description="LysM" evidence="3">
    <location>
        <begin position="2"/>
        <end position="46"/>
    </location>
</feature>
<feature type="domain" description="LysM" evidence="3">
    <location>
        <begin position="51"/>
        <end position="95"/>
    </location>
</feature>
<keyword evidence="2" id="KW-0326">Glycosidase</keyword>
<dbReference type="InterPro" id="IPR011583">
    <property type="entry name" value="Chitinase_II/V-like_cat"/>
</dbReference>
<dbReference type="Pfam" id="PF00704">
    <property type="entry name" value="Glyco_hydro_18"/>
    <property type="match status" value="1"/>
</dbReference>
<dbReference type="GO" id="GO:0016798">
    <property type="term" value="F:hydrolase activity, acting on glycosyl bonds"/>
    <property type="evidence" value="ECO:0007669"/>
    <property type="project" value="UniProtKB-KW"/>
</dbReference>
<dbReference type="Proteomes" id="UP000028868">
    <property type="component" value="Unassembled WGS sequence"/>
</dbReference>
<evidence type="ECO:0000256" key="1">
    <source>
        <dbReference type="ARBA" id="ARBA00022801"/>
    </source>
</evidence>
<proteinExistence type="predicted"/>
<dbReference type="InterPro" id="IPR036779">
    <property type="entry name" value="LysM_dom_sf"/>
</dbReference>
<dbReference type="Gene3D" id="3.10.50.10">
    <property type="match status" value="1"/>
</dbReference>
<dbReference type="PANTHER" id="PTHR46066:SF2">
    <property type="entry name" value="CHITINASE DOMAIN-CONTAINING PROTEIN 1"/>
    <property type="match status" value="1"/>
</dbReference>
<reference evidence="6" key="1">
    <citation type="submission" date="2014-03" db="EMBL/GenBank/DDBJ databases">
        <authorList>
            <person name="Urmite Genomes U."/>
        </authorList>
    </citation>
    <scope>NUCLEOTIDE SEQUENCE [LARGE SCALE GENOMIC DNA]</scope>
    <source>
        <strain evidence="6">HD-03</strain>
    </source>
</reference>
<reference evidence="5 6" key="2">
    <citation type="submission" date="2014-05" db="EMBL/GenBank/DDBJ databases">
        <title>Draft genome sequence of Halobacillus karajensis HK-03.</title>
        <authorList>
            <person name="Khelaifia S."/>
            <person name="Croce O."/>
            <person name="Lagier J.C."/>
            <person name="Raoult D."/>
        </authorList>
    </citation>
    <scope>NUCLEOTIDE SEQUENCE [LARGE SCALE GENOMIC DNA]</scope>
    <source>
        <strain evidence="5 6">HD-03</strain>
    </source>
</reference>
<dbReference type="RefSeq" id="WP_035510374.1">
    <property type="nucleotide sequence ID" value="NZ_CCDH010000002.1"/>
</dbReference>
<dbReference type="PROSITE" id="PS51910">
    <property type="entry name" value="GH18_2"/>
    <property type="match status" value="1"/>
</dbReference>
<accession>A0A024P7D7</accession>
<dbReference type="Gene3D" id="3.10.350.10">
    <property type="entry name" value="LysM domain"/>
    <property type="match status" value="3"/>
</dbReference>
<dbReference type="InterPro" id="IPR017853">
    <property type="entry name" value="GH"/>
</dbReference>
<dbReference type="EMBL" id="CCDI010000004">
    <property type="protein sequence ID" value="CDQ25054.1"/>
    <property type="molecule type" value="Genomic_DNA"/>
</dbReference>
<dbReference type="PROSITE" id="PS51782">
    <property type="entry name" value="LYSM"/>
    <property type="match status" value="3"/>
</dbReference>
<keyword evidence="1" id="KW-0378">Hydrolase</keyword>
<dbReference type="Gene3D" id="3.20.20.80">
    <property type="entry name" value="Glycosidases"/>
    <property type="match status" value="1"/>
</dbReference>
<dbReference type="InterPro" id="IPR018392">
    <property type="entry name" value="LysM"/>
</dbReference>
<dbReference type="AlphaFoldDB" id="A0A024P7D7"/>
<dbReference type="SUPFAM" id="SSF54106">
    <property type="entry name" value="LysM domain"/>
    <property type="match status" value="3"/>
</dbReference>
<sequence>MFIHVVQFGDSLWQVARRYGADLPQIILLNRLNDPDVLVIGQALVVPERNKEYVVQQGDTLWTIANRHGVSVQNLAEKNNIQDPSLIYIGQMLLLPYINETVQQGDTLWEIANRYGISVSQLVEANDIQNPALIPIGMPIRIPSPLRPVKEINAYITRTNAAGAQEVAALGNLFTYLSPFSYSIQEDGTLTELNDEAVLQAASAQNVDPLLTITNFVRGDFDSDLAANFLRNPSVQDTFIENVSGLIQSKGYQGVNFDLEYVYPEDRENYNAFLRKVVSRFRPEGWLVSTALAPKVHENQQGLLYEAHDYKAHGEIVDFIVLMTYEWGWAGGPPLAIAPINNVREVLDYAVTVIPRDKIHMGIPLYGRDWKIPWVQGTNARTVSSQEAVQLAARYGATIEYNEEYQAPFLHYTDEQNQQHEVWFEDARSIQAKYDTIEQYGLKGGSYWALGIPFPQNWLILQHHFKVRKQ</sequence>
<gene>
    <name evidence="5" type="primary">yaaH_2</name>
    <name evidence="5" type="ORF">BN983_03359</name>
</gene>
<dbReference type="PANTHER" id="PTHR46066">
    <property type="entry name" value="CHITINASE DOMAIN-CONTAINING PROTEIN 1 FAMILY MEMBER"/>
    <property type="match status" value="1"/>
</dbReference>
<dbReference type="SMART" id="SM00257">
    <property type="entry name" value="LysM"/>
    <property type="match status" value="3"/>
</dbReference>
<dbReference type="CDD" id="cd00118">
    <property type="entry name" value="LysM"/>
    <property type="match status" value="3"/>
</dbReference>
<dbReference type="GO" id="GO:0012505">
    <property type="term" value="C:endomembrane system"/>
    <property type="evidence" value="ECO:0007669"/>
    <property type="project" value="TreeGrafter"/>
</dbReference>
<evidence type="ECO:0000313" key="6">
    <source>
        <dbReference type="Proteomes" id="UP000028868"/>
    </source>
</evidence>
<dbReference type="GO" id="GO:0008061">
    <property type="term" value="F:chitin binding"/>
    <property type="evidence" value="ECO:0007669"/>
    <property type="project" value="InterPro"/>
</dbReference>
<feature type="domain" description="LysM" evidence="3">
    <location>
        <begin position="98"/>
        <end position="142"/>
    </location>
</feature>
<feature type="domain" description="GH18" evidence="4">
    <location>
        <begin position="150"/>
        <end position="470"/>
    </location>
</feature>
<keyword evidence="6" id="KW-1185">Reference proteome</keyword>
<dbReference type="InterPro" id="IPR001223">
    <property type="entry name" value="Glyco_hydro18_cat"/>
</dbReference>
<dbReference type="GO" id="GO:0005975">
    <property type="term" value="P:carbohydrate metabolic process"/>
    <property type="evidence" value="ECO:0007669"/>
    <property type="project" value="InterPro"/>
</dbReference>
<evidence type="ECO:0000259" key="4">
    <source>
        <dbReference type="PROSITE" id="PS51910"/>
    </source>
</evidence>
<protein>
    <submittedName>
        <fullName evidence="5">Spore germination protein YaaH</fullName>
    </submittedName>
</protein>
<comment type="caution">
    <text evidence="5">The sequence shown here is derived from an EMBL/GenBank/DDBJ whole genome shotgun (WGS) entry which is preliminary data.</text>
</comment>
<evidence type="ECO:0000313" key="5">
    <source>
        <dbReference type="EMBL" id="CDQ25054.1"/>
    </source>
</evidence>
<evidence type="ECO:0000256" key="2">
    <source>
        <dbReference type="ARBA" id="ARBA00023295"/>
    </source>
</evidence>
<dbReference type="GO" id="GO:0070492">
    <property type="term" value="F:oligosaccharide binding"/>
    <property type="evidence" value="ECO:0007669"/>
    <property type="project" value="TreeGrafter"/>
</dbReference>
<dbReference type="SMART" id="SM00636">
    <property type="entry name" value="Glyco_18"/>
    <property type="match status" value="1"/>
</dbReference>
<dbReference type="CDD" id="cd02874">
    <property type="entry name" value="GH18_CFLE_spore_hydrolase"/>
    <property type="match status" value="1"/>
</dbReference>
<dbReference type="Pfam" id="PF01476">
    <property type="entry name" value="LysM"/>
    <property type="match status" value="3"/>
</dbReference>
<name>A0A024P7D7_9BACI</name>
<dbReference type="InterPro" id="IPR041704">
    <property type="entry name" value="CFLE_GH18"/>
</dbReference>
<evidence type="ECO:0000259" key="3">
    <source>
        <dbReference type="PROSITE" id="PS51782"/>
    </source>
</evidence>